<dbReference type="GO" id="GO:0005737">
    <property type="term" value="C:cytoplasm"/>
    <property type="evidence" value="ECO:0007669"/>
    <property type="project" value="UniProtKB-ARBA"/>
</dbReference>
<evidence type="ECO:0000256" key="1">
    <source>
        <dbReference type="ARBA" id="ARBA00022723"/>
    </source>
</evidence>
<reference evidence="7" key="1">
    <citation type="journal article" date="2023" name="Science">
        <title>Genome structures resolve the early diversification of teleost fishes.</title>
        <authorList>
            <person name="Parey E."/>
            <person name="Louis A."/>
            <person name="Montfort J."/>
            <person name="Bouchez O."/>
            <person name="Roques C."/>
            <person name="Iampietro C."/>
            <person name="Lluch J."/>
            <person name="Castinel A."/>
            <person name="Donnadieu C."/>
            <person name="Desvignes T."/>
            <person name="Floi Bucao C."/>
            <person name="Jouanno E."/>
            <person name="Wen M."/>
            <person name="Mejri S."/>
            <person name="Dirks R."/>
            <person name="Jansen H."/>
            <person name="Henkel C."/>
            <person name="Chen W.J."/>
            <person name="Zahm M."/>
            <person name="Cabau C."/>
            <person name="Klopp C."/>
            <person name="Thompson A.W."/>
            <person name="Robinson-Rechavi M."/>
            <person name="Braasch I."/>
            <person name="Lecointre G."/>
            <person name="Bobe J."/>
            <person name="Postlethwait J.H."/>
            <person name="Berthelot C."/>
            <person name="Roest Crollius H."/>
            <person name="Guiguen Y."/>
        </authorList>
    </citation>
    <scope>NUCLEOTIDE SEQUENCE</scope>
    <source>
        <strain evidence="7">NC1722</strain>
    </source>
</reference>
<accession>A0AAD7W007</accession>
<evidence type="ECO:0000256" key="2">
    <source>
        <dbReference type="ARBA" id="ARBA00022771"/>
    </source>
</evidence>
<dbReference type="SUPFAM" id="SSF47986">
    <property type="entry name" value="DEATH domain"/>
    <property type="match status" value="1"/>
</dbReference>
<comment type="caution">
    <text evidence="7">The sequence shown here is derived from an EMBL/GenBank/DDBJ whole genome shotgun (WGS) entry which is preliminary data.</text>
</comment>
<sequence>MEKTVDDFILDALDSLSADQLDRFKHKLSTQHKIGYGLIEKESNMGITRRIITKFMKKHAIARTVEVLRAIGLHDPAEDLEKEYASQGASSPAGTRNARGRSLDSSFTRKEVEEVHILEPRTRKDFLQYSCHITLDPNTAYRLLRLSEGNREVTRVEQKQLYPDHPERFDYWDQVLCREGLSGRSYWEAEWSGGFGVFIAVSYKGISRKGKGDDCALGSNVKSWSLFCSPSSCYFRHNKERTELPAPPSSRIGVYLDHGAGTLSFYSVSDSMTLLYRVKTRFTQPLYPGVFLYYDNSSLKLCDLG</sequence>
<dbReference type="InterPro" id="IPR001870">
    <property type="entry name" value="B30.2/SPRY"/>
</dbReference>
<dbReference type="Pfam" id="PF00622">
    <property type="entry name" value="SPRY"/>
    <property type="match status" value="1"/>
</dbReference>
<organism evidence="7 8">
    <name type="scientific">Aldrovandia affinis</name>
    <dbReference type="NCBI Taxonomy" id="143900"/>
    <lineage>
        <taxon>Eukaryota</taxon>
        <taxon>Metazoa</taxon>
        <taxon>Chordata</taxon>
        <taxon>Craniata</taxon>
        <taxon>Vertebrata</taxon>
        <taxon>Euteleostomi</taxon>
        <taxon>Actinopterygii</taxon>
        <taxon>Neopterygii</taxon>
        <taxon>Teleostei</taxon>
        <taxon>Notacanthiformes</taxon>
        <taxon>Halosauridae</taxon>
        <taxon>Aldrovandia</taxon>
    </lineage>
</organism>
<dbReference type="PANTHER" id="PTHR25465:SF5">
    <property type="entry name" value="E3 UBIQUITIN_ISG15 LIGASE TRIM25-RELATED"/>
    <property type="match status" value="1"/>
</dbReference>
<evidence type="ECO:0000256" key="4">
    <source>
        <dbReference type="SAM" id="MobiDB-lite"/>
    </source>
</evidence>
<dbReference type="SUPFAM" id="SSF49899">
    <property type="entry name" value="Concanavalin A-like lectins/glucanases"/>
    <property type="match status" value="1"/>
</dbReference>
<dbReference type="InterPro" id="IPR011029">
    <property type="entry name" value="DEATH-like_dom_sf"/>
</dbReference>
<dbReference type="InterPro" id="IPR013320">
    <property type="entry name" value="ConA-like_dom_sf"/>
</dbReference>
<dbReference type="InterPro" id="IPR003877">
    <property type="entry name" value="SPRY_dom"/>
</dbReference>
<dbReference type="SMART" id="SM00449">
    <property type="entry name" value="SPRY"/>
    <property type="match status" value="1"/>
</dbReference>
<evidence type="ECO:0000256" key="3">
    <source>
        <dbReference type="ARBA" id="ARBA00022833"/>
    </source>
</evidence>
<gene>
    <name evidence="7" type="ORF">AAFF_G00350730</name>
</gene>
<dbReference type="PANTHER" id="PTHR25465">
    <property type="entry name" value="B-BOX DOMAIN CONTAINING"/>
    <property type="match status" value="1"/>
</dbReference>
<evidence type="ECO:0000259" key="6">
    <source>
        <dbReference type="PROSITE" id="PS50824"/>
    </source>
</evidence>
<name>A0AAD7W007_9TELE</name>
<dbReference type="GO" id="GO:0008270">
    <property type="term" value="F:zinc ion binding"/>
    <property type="evidence" value="ECO:0007669"/>
    <property type="project" value="UniProtKB-KW"/>
</dbReference>
<dbReference type="Proteomes" id="UP001221898">
    <property type="component" value="Unassembled WGS sequence"/>
</dbReference>
<dbReference type="PROSITE" id="PS50188">
    <property type="entry name" value="B302_SPRY"/>
    <property type="match status" value="1"/>
</dbReference>
<dbReference type="InterPro" id="IPR003879">
    <property type="entry name" value="Butyrophylin_SPRY"/>
</dbReference>
<dbReference type="PRINTS" id="PR01407">
    <property type="entry name" value="BUTYPHLNCDUF"/>
</dbReference>
<evidence type="ECO:0008006" key="9">
    <source>
        <dbReference type="Google" id="ProtNLM"/>
    </source>
</evidence>
<dbReference type="CDD" id="cd16040">
    <property type="entry name" value="SPRY_PRY_SNTX"/>
    <property type="match status" value="1"/>
</dbReference>
<feature type="domain" description="Pyrin" evidence="6">
    <location>
        <begin position="1"/>
        <end position="86"/>
    </location>
</feature>
<keyword evidence="8" id="KW-1185">Reference proteome</keyword>
<keyword evidence="3" id="KW-0862">Zinc</keyword>
<protein>
    <recommendedName>
        <fullName evidence="9">B30.2/SPRY domain-containing protein</fullName>
    </recommendedName>
</protein>
<dbReference type="Gene3D" id="2.60.120.920">
    <property type="match status" value="1"/>
</dbReference>
<evidence type="ECO:0000313" key="7">
    <source>
        <dbReference type="EMBL" id="KAJ8366548.1"/>
    </source>
</evidence>
<keyword evidence="2" id="KW-0863">Zinc-finger</keyword>
<proteinExistence type="predicted"/>
<dbReference type="Pfam" id="PF02758">
    <property type="entry name" value="PYRIN"/>
    <property type="match status" value="1"/>
</dbReference>
<dbReference type="SMART" id="SM00589">
    <property type="entry name" value="PRY"/>
    <property type="match status" value="1"/>
</dbReference>
<feature type="domain" description="B30.2/SPRY" evidence="5">
    <location>
        <begin position="113"/>
        <end position="305"/>
    </location>
</feature>
<dbReference type="AlphaFoldDB" id="A0AAD7W007"/>
<dbReference type="PROSITE" id="PS50824">
    <property type="entry name" value="DAPIN"/>
    <property type="match status" value="1"/>
</dbReference>
<dbReference type="EMBL" id="JAINUG010000576">
    <property type="protein sequence ID" value="KAJ8366548.1"/>
    <property type="molecule type" value="Genomic_DNA"/>
</dbReference>
<dbReference type="Pfam" id="PF13765">
    <property type="entry name" value="PRY"/>
    <property type="match status" value="1"/>
</dbReference>
<keyword evidence="1" id="KW-0479">Metal-binding</keyword>
<dbReference type="InterPro" id="IPR006574">
    <property type="entry name" value="PRY"/>
</dbReference>
<evidence type="ECO:0000259" key="5">
    <source>
        <dbReference type="PROSITE" id="PS50188"/>
    </source>
</evidence>
<dbReference type="Gene3D" id="1.10.533.10">
    <property type="entry name" value="Death Domain, Fas"/>
    <property type="match status" value="1"/>
</dbReference>
<feature type="region of interest" description="Disordered" evidence="4">
    <location>
        <begin position="82"/>
        <end position="103"/>
    </location>
</feature>
<dbReference type="InterPro" id="IPR051051">
    <property type="entry name" value="E3_ubiq-ligase_TRIM/RNF"/>
</dbReference>
<evidence type="ECO:0000313" key="8">
    <source>
        <dbReference type="Proteomes" id="UP001221898"/>
    </source>
</evidence>
<dbReference type="SMART" id="SM01289">
    <property type="entry name" value="PYRIN"/>
    <property type="match status" value="1"/>
</dbReference>
<dbReference type="InterPro" id="IPR004020">
    <property type="entry name" value="DAPIN"/>
</dbReference>
<dbReference type="InterPro" id="IPR043136">
    <property type="entry name" value="B30.2/SPRY_sf"/>
</dbReference>